<comment type="caution">
    <text evidence="4">The sequence shown here is derived from an EMBL/GenBank/DDBJ whole genome shotgun (WGS) entry which is preliminary data.</text>
</comment>
<dbReference type="Proteomes" id="UP000247476">
    <property type="component" value="Unassembled WGS sequence"/>
</dbReference>
<keyword evidence="5" id="KW-1185">Reference proteome</keyword>
<gene>
    <name evidence="4" type="ORF">DLM86_10715</name>
</gene>
<evidence type="ECO:0000259" key="3">
    <source>
        <dbReference type="Pfam" id="PF12164"/>
    </source>
</evidence>
<name>A0A2V5KAA9_9BACL</name>
<evidence type="ECO:0000256" key="1">
    <source>
        <dbReference type="SAM" id="MobiDB-lite"/>
    </source>
</evidence>
<dbReference type="RefSeq" id="WP_110839999.1">
    <property type="nucleotide sequence ID" value="NZ_QJVJ01000004.1"/>
</dbReference>
<keyword evidence="2" id="KW-0472">Membrane</keyword>
<dbReference type="InterPro" id="IPR038548">
    <property type="entry name" value="SporV_AA_N_sf"/>
</dbReference>
<protein>
    <submittedName>
        <fullName evidence="4">Stage V sporulation protein AA</fullName>
    </submittedName>
</protein>
<feature type="region of interest" description="Disordered" evidence="1">
    <location>
        <begin position="202"/>
        <end position="229"/>
    </location>
</feature>
<dbReference type="InterPro" id="IPR021997">
    <property type="entry name" value="SporV_AA"/>
</dbReference>
<dbReference type="EMBL" id="QJVJ01000004">
    <property type="protein sequence ID" value="PYI55004.1"/>
    <property type="molecule type" value="Genomic_DNA"/>
</dbReference>
<feature type="transmembrane region" description="Helical" evidence="2">
    <location>
        <begin position="147"/>
        <end position="165"/>
    </location>
</feature>
<dbReference type="OrthoDB" id="9782754at2"/>
<organism evidence="4 5">
    <name type="scientific">Paenibacillus flagellatus</name>
    <dbReference type="NCBI Taxonomy" id="2211139"/>
    <lineage>
        <taxon>Bacteria</taxon>
        <taxon>Bacillati</taxon>
        <taxon>Bacillota</taxon>
        <taxon>Bacilli</taxon>
        <taxon>Bacillales</taxon>
        <taxon>Paenibacillaceae</taxon>
        <taxon>Paenibacillus</taxon>
    </lineage>
</organism>
<dbReference type="AlphaFoldDB" id="A0A2V5KAA9"/>
<keyword evidence="2" id="KW-1133">Transmembrane helix</keyword>
<sequence>MNRVFTPTLYIRLRKRASAAPGETVTLGRLAQLLTEPDMERELANLPICTPTERDGTVILIDMLHIVKTVRSAFPHVQIEQYGEPHVLIDIGAKPRPPSRVALAIVWLLLFIGSGLAIMNFHVDVSMMEVHQRLYEMITGQRVDHPYWLQIPYSIGLGAGMVLFFNQLFKKRFSEEPSPLEVEMFSYQESLNHYVITEEYRKLQRDEPEASAIPGEPDGERERKDGDSP</sequence>
<feature type="compositionally biased region" description="Basic and acidic residues" evidence="1">
    <location>
        <begin position="218"/>
        <end position="229"/>
    </location>
</feature>
<keyword evidence="2" id="KW-0812">Transmembrane</keyword>
<accession>A0A2V5KAA9</accession>
<dbReference type="Gene3D" id="2.60.480.10">
    <property type="entry name" value="eubacterium ventriosum atcc domain"/>
    <property type="match status" value="1"/>
</dbReference>
<evidence type="ECO:0000313" key="5">
    <source>
        <dbReference type="Proteomes" id="UP000247476"/>
    </source>
</evidence>
<dbReference type="Pfam" id="PF12164">
    <property type="entry name" value="SporV_AA"/>
    <property type="match status" value="1"/>
</dbReference>
<evidence type="ECO:0000313" key="4">
    <source>
        <dbReference type="EMBL" id="PYI55004.1"/>
    </source>
</evidence>
<feature type="domain" description="Stage V sporulation protein AA" evidence="3">
    <location>
        <begin position="8"/>
        <end position="94"/>
    </location>
</feature>
<proteinExistence type="predicted"/>
<reference evidence="4 5" key="1">
    <citation type="submission" date="2018-05" db="EMBL/GenBank/DDBJ databases">
        <title>Paenibacillus flagellatus sp. nov., isolated from selenium mineral soil.</title>
        <authorList>
            <person name="Dai X."/>
        </authorList>
    </citation>
    <scope>NUCLEOTIDE SEQUENCE [LARGE SCALE GENOMIC DNA]</scope>
    <source>
        <strain evidence="4 5">DXL2</strain>
    </source>
</reference>
<evidence type="ECO:0000256" key="2">
    <source>
        <dbReference type="SAM" id="Phobius"/>
    </source>
</evidence>
<feature type="transmembrane region" description="Helical" evidence="2">
    <location>
        <begin position="101"/>
        <end position="123"/>
    </location>
</feature>